<dbReference type="Pfam" id="PF01464">
    <property type="entry name" value="SLT"/>
    <property type="match status" value="1"/>
</dbReference>
<dbReference type="EMBL" id="JADQDQ010000005">
    <property type="protein sequence ID" value="MBF9238358.1"/>
    <property type="molecule type" value="Genomic_DNA"/>
</dbReference>
<dbReference type="PROSITE" id="PS51782">
    <property type="entry name" value="LYSM"/>
    <property type="match status" value="3"/>
</dbReference>
<evidence type="ECO:0000313" key="5">
    <source>
        <dbReference type="Proteomes" id="UP000597617"/>
    </source>
</evidence>
<dbReference type="InterPro" id="IPR008258">
    <property type="entry name" value="Transglycosylase_SLT_dom_1"/>
</dbReference>
<feature type="signal peptide" evidence="2">
    <location>
        <begin position="1"/>
        <end position="23"/>
    </location>
</feature>
<evidence type="ECO:0000256" key="1">
    <source>
        <dbReference type="SAM" id="MobiDB-lite"/>
    </source>
</evidence>
<dbReference type="Proteomes" id="UP000597617">
    <property type="component" value="Unassembled WGS sequence"/>
</dbReference>
<feature type="domain" description="LysM" evidence="3">
    <location>
        <begin position="690"/>
        <end position="733"/>
    </location>
</feature>
<organism evidence="4 5">
    <name type="scientific">Hymenobacter jeongseonensis</name>
    <dbReference type="NCBI Taxonomy" id="2791027"/>
    <lineage>
        <taxon>Bacteria</taxon>
        <taxon>Pseudomonadati</taxon>
        <taxon>Bacteroidota</taxon>
        <taxon>Cytophagia</taxon>
        <taxon>Cytophagales</taxon>
        <taxon>Hymenobacteraceae</taxon>
        <taxon>Hymenobacter</taxon>
    </lineage>
</organism>
<feature type="region of interest" description="Disordered" evidence="1">
    <location>
        <begin position="531"/>
        <end position="559"/>
    </location>
</feature>
<sequence length="736" mass="78221">MRNPVTFFLLLMLALGGPLAAYAAPFQPAPPVPASFDVLGLRLVLNEEAQRLVQQKADGLMRHQPSFQARVDLADAAFPIIDRVLREEGVPLDFRYLALQESALLGDAQSVHEAVGYWQFKRETATGLGLVINDEVDERKHLTASTRAAARYLARNNASLRNWLNALLSYNTGLTGVKPYTLPTDAGATEMAITGATSPYVLAFLAHKLAFEPNCGLNPHPPLRLQEFPAVAGQTLEAQALTLHTEVANLAVHNRWLLAAAVPAGRPYSLIVPIGDVSQAAGIIANQRLQSRQELLAVPAVSSTNAAEVHLNNLRAIIALPGETIADLARRGNKRMGEFLRENELTAFDVAVTGRPYYLESKRDAGAVEYHVLQPSETVFDVAQKYGMRKKAVLAKNRMARNEELRPGRLLWLQHTRPREVAVEYRSLPEGAGLERSRPVARPAAAPVEFDQPVAIAAKPKRSSARNQRQEAEAQEGWGEALPSRNGQVIAAPAPAPVPAPASPPAAPVMSPVPVPVSPAVSIPTVAQLPPAASAPAPAPLADEPREAEPAESSPVVAAPTAEAAPIPAPAKPVVVVPAPRPAVSVPVPAAAPMAIPAAAAEASHRVEAGETVYSISRRYQIAPKALMAMNRLTLPATLAVGQVLVLNAPEPLTAAPAPQQNGRTNPAAIYSPQTPTAPAPAAMGGPVAQQHTVVKGETLYSISRRYGVPVADLQAWNNKPDGTVRIGEVLTVKGK</sequence>
<dbReference type="Gene3D" id="3.10.350.10">
    <property type="entry name" value="LysM domain"/>
    <property type="match status" value="2"/>
</dbReference>
<keyword evidence="2" id="KW-0732">Signal</keyword>
<evidence type="ECO:0000256" key="2">
    <source>
        <dbReference type="SAM" id="SignalP"/>
    </source>
</evidence>
<dbReference type="InterPro" id="IPR036779">
    <property type="entry name" value="LysM_dom_sf"/>
</dbReference>
<reference evidence="4 5" key="1">
    <citation type="submission" date="2020-11" db="EMBL/GenBank/DDBJ databases">
        <authorList>
            <person name="Kim M.K."/>
        </authorList>
    </citation>
    <scope>NUCLEOTIDE SEQUENCE [LARGE SCALE GENOMIC DNA]</scope>
    <source>
        <strain evidence="4 5">BT683</strain>
    </source>
</reference>
<dbReference type="SMART" id="SM00257">
    <property type="entry name" value="LysM"/>
    <property type="match status" value="3"/>
</dbReference>
<dbReference type="Gene3D" id="1.10.530.10">
    <property type="match status" value="1"/>
</dbReference>
<dbReference type="SUPFAM" id="SSF53955">
    <property type="entry name" value="Lysozyme-like"/>
    <property type="match status" value="1"/>
</dbReference>
<feature type="domain" description="LysM" evidence="3">
    <location>
        <begin position="603"/>
        <end position="647"/>
    </location>
</feature>
<comment type="caution">
    <text evidence="4">The sequence shown here is derived from an EMBL/GenBank/DDBJ whole genome shotgun (WGS) entry which is preliminary data.</text>
</comment>
<evidence type="ECO:0000313" key="4">
    <source>
        <dbReference type="EMBL" id="MBF9238358.1"/>
    </source>
</evidence>
<dbReference type="CDD" id="cd00118">
    <property type="entry name" value="LysM"/>
    <property type="match status" value="2"/>
</dbReference>
<dbReference type="CDD" id="cd16894">
    <property type="entry name" value="MltD-like"/>
    <property type="match status" value="1"/>
</dbReference>
<feature type="region of interest" description="Disordered" evidence="1">
    <location>
        <begin position="459"/>
        <end position="481"/>
    </location>
</feature>
<dbReference type="RefSeq" id="WP_196282721.1">
    <property type="nucleotide sequence ID" value="NZ_JADQDQ010000005.1"/>
</dbReference>
<dbReference type="PANTHER" id="PTHR33734:SF22">
    <property type="entry name" value="MEMBRANE-BOUND LYTIC MUREIN TRANSGLYCOSYLASE D"/>
    <property type="match status" value="1"/>
</dbReference>
<name>A0ABS0IKG8_9BACT</name>
<accession>A0ABS0IKG8</accession>
<evidence type="ECO:0000259" key="3">
    <source>
        <dbReference type="PROSITE" id="PS51782"/>
    </source>
</evidence>
<feature type="chain" id="PRO_5046463054" evidence="2">
    <location>
        <begin position="24"/>
        <end position="736"/>
    </location>
</feature>
<proteinExistence type="predicted"/>
<dbReference type="PANTHER" id="PTHR33734">
    <property type="entry name" value="LYSM DOMAIN-CONTAINING GPI-ANCHORED PROTEIN 2"/>
    <property type="match status" value="1"/>
</dbReference>
<feature type="domain" description="LysM" evidence="3">
    <location>
        <begin position="369"/>
        <end position="413"/>
    </location>
</feature>
<feature type="compositionally biased region" description="Low complexity" evidence="1">
    <location>
        <begin position="531"/>
        <end position="542"/>
    </location>
</feature>
<dbReference type="SUPFAM" id="SSF54106">
    <property type="entry name" value="LysM domain"/>
    <property type="match status" value="2"/>
</dbReference>
<dbReference type="Pfam" id="PF01476">
    <property type="entry name" value="LysM"/>
    <property type="match status" value="3"/>
</dbReference>
<dbReference type="InterPro" id="IPR023346">
    <property type="entry name" value="Lysozyme-like_dom_sf"/>
</dbReference>
<dbReference type="InterPro" id="IPR018392">
    <property type="entry name" value="LysM"/>
</dbReference>
<gene>
    <name evidence="4" type="ORF">I2I05_13210</name>
</gene>
<keyword evidence="5" id="KW-1185">Reference proteome</keyword>
<protein>
    <submittedName>
        <fullName evidence="4">LysM peptidoglycan-binding domain-containing protein</fullName>
    </submittedName>
</protein>